<proteinExistence type="predicted"/>
<dbReference type="Proteomes" id="UP000254720">
    <property type="component" value="Unassembled WGS sequence"/>
</dbReference>
<dbReference type="EMBL" id="QQAX01000003">
    <property type="protein sequence ID" value="RDI48138.1"/>
    <property type="molecule type" value="Genomic_DNA"/>
</dbReference>
<organism evidence="1 2">
    <name type="scientific">Aquicella lusitana</name>
    <dbReference type="NCBI Taxonomy" id="254246"/>
    <lineage>
        <taxon>Bacteria</taxon>
        <taxon>Pseudomonadati</taxon>
        <taxon>Pseudomonadota</taxon>
        <taxon>Gammaproteobacteria</taxon>
        <taxon>Legionellales</taxon>
        <taxon>Coxiellaceae</taxon>
        <taxon>Aquicella</taxon>
    </lineage>
</organism>
<gene>
    <name evidence="1" type="ORF">C8D86_103103</name>
</gene>
<comment type="caution">
    <text evidence="1">The sequence shown here is derived from an EMBL/GenBank/DDBJ whole genome shotgun (WGS) entry which is preliminary data.</text>
</comment>
<sequence>MRWHVEATGLDKQAELIIRLLRQGKSYIEVAVDGFDREESVLFSLRNVLSICHSIVKISLSRLLVVVLK</sequence>
<dbReference type="AlphaFoldDB" id="A0A370GWS3"/>
<evidence type="ECO:0000313" key="2">
    <source>
        <dbReference type="Proteomes" id="UP000254720"/>
    </source>
</evidence>
<protein>
    <submittedName>
        <fullName evidence="1">Uncharacterized protein</fullName>
    </submittedName>
</protein>
<name>A0A370GWS3_9COXI</name>
<reference evidence="1 2" key="1">
    <citation type="submission" date="2018-07" db="EMBL/GenBank/DDBJ databases">
        <title>Genomic Encyclopedia of Type Strains, Phase IV (KMG-IV): sequencing the most valuable type-strain genomes for metagenomic binning, comparative biology and taxonomic classification.</title>
        <authorList>
            <person name="Goeker M."/>
        </authorList>
    </citation>
    <scope>NUCLEOTIDE SEQUENCE [LARGE SCALE GENOMIC DNA]</scope>
    <source>
        <strain evidence="1 2">DSM 16500</strain>
    </source>
</reference>
<evidence type="ECO:0000313" key="1">
    <source>
        <dbReference type="EMBL" id="RDI48138.1"/>
    </source>
</evidence>
<accession>A0A370GWS3</accession>
<keyword evidence="2" id="KW-1185">Reference proteome</keyword>
<dbReference type="RefSeq" id="WP_114833614.1">
    <property type="nucleotide sequence ID" value="NZ_LR699114.1"/>
</dbReference>